<evidence type="ECO:0000313" key="2">
    <source>
        <dbReference type="Proteomes" id="UP001060085"/>
    </source>
</evidence>
<evidence type="ECO:0000313" key="1">
    <source>
        <dbReference type="EMBL" id="KAI5675724.1"/>
    </source>
</evidence>
<sequence>MQERFTGPYHNWSKVPLEQANLTKRFSKSKHLEELHKYQKGDKKGQYVDFQSEEFWRIMSRVEVAVSSVCATFDEYTRQFSKQSHLPYTPMPLMMDIVRATMVIVASISSLTTAVAGT</sequence>
<dbReference type="EMBL" id="CM044702">
    <property type="protein sequence ID" value="KAI5675724.1"/>
    <property type="molecule type" value="Genomic_DNA"/>
</dbReference>
<keyword evidence="2" id="KW-1185">Reference proteome</keyword>
<organism evidence="1 2">
    <name type="scientific">Catharanthus roseus</name>
    <name type="common">Madagascar periwinkle</name>
    <name type="synonym">Vinca rosea</name>
    <dbReference type="NCBI Taxonomy" id="4058"/>
    <lineage>
        <taxon>Eukaryota</taxon>
        <taxon>Viridiplantae</taxon>
        <taxon>Streptophyta</taxon>
        <taxon>Embryophyta</taxon>
        <taxon>Tracheophyta</taxon>
        <taxon>Spermatophyta</taxon>
        <taxon>Magnoliopsida</taxon>
        <taxon>eudicotyledons</taxon>
        <taxon>Gunneridae</taxon>
        <taxon>Pentapetalae</taxon>
        <taxon>asterids</taxon>
        <taxon>lamiids</taxon>
        <taxon>Gentianales</taxon>
        <taxon>Apocynaceae</taxon>
        <taxon>Rauvolfioideae</taxon>
        <taxon>Vinceae</taxon>
        <taxon>Catharanthinae</taxon>
        <taxon>Catharanthus</taxon>
    </lineage>
</organism>
<accession>A0ACC0BSS4</accession>
<name>A0ACC0BSS4_CATRO</name>
<protein>
    <submittedName>
        <fullName evidence="1">Uncharacterized protein</fullName>
    </submittedName>
</protein>
<proteinExistence type="predicted"/>
<dbReference type="Proteomes" id="UP001060085">
    <property type="component" value="Linkage Group LG02"/>
</dbReference>
<comment type="caution">
    <text evidence="1">The sequence shown here is derived from an EMBL/GenBank/DDBJ whole genome shotgun (WGS) entry which is preliminary data.</text>
</comment>
<gene>
    <name evidence="1" type="ORF">M9H77_06674</name>
</gene>
<reference evidence="2" key="1">
    <citation type="journal article" date="2023" name="Nat. Plants">
        <title>Single-cell RNA sequencing provides a high-resolution roadmap for understanding the multicellular compartmentation of specialized metabolism.</title>
        <authorList>
            <person name="Sun S."/>
            <person name="Shen X."/>
            <person name="Li Y."/>
            <person name="Li Y."/>
            <person name="Wang S."/>
            <person name="Li R."/>
            <person name="Zhang H."/>
            <person name="Shen G."/>
            <person name="Guo B."/>
            <person name="Wei J."/>
            <person name="Xu J."/>
            <person name="St-Pierre B."/>
            <person name="Chen S."/>
            <person name="Sun C."/>
        </authorList>
    </citation>
    <scope>NUCLEOTIDE SEQUENCE [LARGE SCALE GENOMIC DNA]</scope>
</reference>